<dbReference type="RefSeq" id="WP_147099076.1">
    <property type="nucleotide sequence ID" value="NZ_VOOS01000002.1"/>
</dbReference>
<dbReference type="PROSITE" id="PS51257">
    <property type="entry name" value="PROKAR_LIPOPROTEIN"/>
    <property type="match status" value="1"/>
</dbReference>
<proteinExistence type="predicted"/>
<gene>
    <name evidence="1" type="ORF">FRY74_04545</name>
</gene>
<organism evidence="1 2">
    <name type="scientific">Vicingus serpentipes</name>
    <dbReference type="NCBI Taxonomy" id="1926625"/>
    <lineage>
        <taxon>Bacteria</taxon>
        <taxon>Pseudomonadati</taxon>
        <taxon>Bacteroidota</taxon>
        <taxon>Flavobacteriia</taxon>
        <taxon>Flavobacteriales</taxon>
        <taxon>Vicingaceae</taxon>
        <taxon>Vicingus</taxon>
    </lineage>
</organism>
<accession>A0A5C6RWW6</accession>
<evidence type="ECO:0000313" key="2">
    <source>
        <dbReference type="Proteomes" id="UP000321721"/>
    </source>
</evidence>
<protein>
    <submittedName>
        <fullName evidence="1">Uncharacterized protein</fullName>
    </submittedName>
</protein>
<reference evidence="1 2" key="1">
    <citation type="submission" date="2019-08" db="EMBL/GenBank/DDBJ databases">
        <title>Genome of Vicingus serpentipes NCIMB 15042.</title>
        <authorList>
            <person name="Bowman J.P."/>
        </authorList>
    </citation>
    <scope>NUCLEOTIDE SEQUENCE [LARGE SCALE GENOMIC DNA]</scope>
    <source>
        <strain evidence="1 2">NCIMB 15042</strain>
    </source>
</reference>
<sequence>MLKIFIPTILVCILTISCNKNNCKECTGCKDLPNATLCEDDFEKSSDYNDQVDNYVSNGCNCKDK</sequence>
<comment type="caution">
    <text evidence="1">The sequence shown here is derived from an EMBL/GenBank/DDBJ whole genome shotgun (WGS) entry which is preliminary data.</text>
</comment>
<keyword evidence="2" id="KW-1185">Reference proteome</keyword>
<dbReference type="Proteomes" id="UP000321721">
    <property type="component" value="Unassembled WGS sequence"/>
</dbReference>
<name>A0A5C6RWW6_9FLAO</name>
<dbReference type="EMBL" id="VOOS01000002">
    <property type="protein sequence ID" value="TXB65842.1"/>
    <property type="molecule type" value="Genomic_DNA"/>
</dbReference>
<dbReference type="AlphaFoldDB" id="A0A5C6RWW6"/>
<evidence type="ECO:0000313" key="1">
    <source>
        <dbReference type="EMBL" id="TXB65842.1"/>
    </source>
</evidence>